<evidence type="ECO:0000256" key="1">
    <source>
        <dbReference type="SAM" id="Phobius"/>
    </source>
</evidence>
<reference evidence="2 3" key="1">
    <citation type="submission" date="2018-12" db="EMBL/GenBank/DDBJ databases">
        <title>The genome sequences of strain 502.</title>
        <authorList>
            <person name="Gao J."/>
            <person name="Sun J."/>
        </authorList>
    </citation>
    <scope>NUCLEOTIDE SEQUENCE [LARGE SCALE GENOMIC DNA]</scope>
    <source>
        <strain evidence="2 3">502</strain>
    </source>
</reference>
<keyword evidence="1" id="KW-0812">Transmembrane</keyword>
<comment type="caution">
    <text evidence="2">The sequence shown here is derived from an EMBL/GenBank/DDBJ whole genome shotgun (WGS) entry which is preliminary data.</text>
</comment>
<gene>
    <name evidence="2" type="ORF">EJO66_15185</name>
</gene>
<keyword evidence="3" id="KW-1185">Reference proteome</keyword>
<evidence type="ECO:0000313" key="3">
    <source>
        <dbReference type="Proteomes" id="UP000271137"/>
    </source>
</evidence>
<sequence length="89" mass="9446">MHTMMVTGGGFALLVVFLLAGRFFGDGSSLALAAAAKWFIPAWFIGAGINMAVGVIKAGYSVAEELPIFLLVFAVPAVVAALLWWRFGR</sequence>
<feature type="transmembrane region" description="Helical" evidence="1">
    <location>
        <begin position="43"/>
        <end position="60"/>
    </location>
</feature>
<protein>
    <submittedName>
        <fullName evidence="2">Uncharacterized protein</fullName>
    </submittedName>
</protein>
<keyword evidence="1" id="KW-1133">Transmembrane helix</keyword>
<proteinExistence type="predicted"/>
<accession>A0ABY0A5D2</accession>
<evidence type="ECO:0000313" key="2">
    <source>
        <dbReference type="EMBL" id="RSZ35346.1"/>
    </source>
</evidence>
<feature type="transmembrane region" description="Helical" evidence="1">
    <location>
        <begin position="67"/>
        <end position="87"/>
    </location>
</feature>
<name>A0ABY0A5D2_9BURK</name>
<dbReference type="RefSeq" id="WP_125965533.1">
    <property type="nucleotide sequence ID" value="NZ_RXFQ01000008.1"/>
</dbReference>
<dbReference type="Proteomes" id="UP000271137">
    <property type="component" value="Unassembled WGS sequence"/>
</dbReference>
<dbReference type="EMBL" id="RXFQ01000008">
    <property type="protein sequence ID" value="RSZ35346.1"/>
    <property type="molecule type" value="Genomic_DNA"/>
</dbReference>
<keyword evidence="1" id="KW-0472">Membrane</keyword>
<organism evidence="2 3">
    <name type="scientific">Variovorax beijingensis</name>
    <dbReference type="NCBI Taxonomy" id="2496117"/>
    <lineage>
        <taxon>Bacteria</taxon>
        <taxon>Pseudomonadati</taxon>
        <taxon>Pseudomonadota</taxon>
        <taxon>Betaproteobacteria</taxon>
        <taxon>Burkholderiales</taxon>
        <taxon>Comamonadaceae</taxon>
        <taxon>Variovorax</taxon>
    </lineage>
</organism>